<dbReference type="Pfam" id="PF02567">
    <property type="entry name" value="PhzC-PhzF"/>
    <property type="match status" value="1"/>
</dbReference>
<dbReference type="Gene3D" id="3.10.310.10">
    <property type="entry name" value="Diaminopimelate Epimerase, Chain A, domain 1"/>
    <property type="match status" value="2"/>
</dbReference>
<feature type="non-terminal residue" evidence="1">
    <location>
        <position position="198"/>
    </location>
</feature>
<dbReference type="NCBIfam" id="TIGR00654">
    <property type="entry name" value="PhzF_family"/>
    <property type="match status" value="1"/>
</dbReference>
<organism evidence="1">
    <name type="scientific">marine metagenome</name>
    <dbReference type="NCBI Taxonomy" id="408172"/>
    <lineage>
        <taxon>unclassified sequences</taxon>
        <taxon>metagenomes</taxon>
        <taxon>ecological metagenomes</taxon>
    </lineage>
</organism>
<dbReference type="EMBL" id="UINC01200858">
    <property type="protein sequence ID" value="SVE19930.1"/>
    <property type="molecule type" value="Genomic_DNA"/>
</dbReference>
<dbReference type="GO" id="GO:0005737">
    <property type="term" value="C:cytoplasm"/>
    <property type="evidence" value="ECO:0007669"/>
    <property type="project" value="TreeGrafter"/>
</dbReference>
<dbReference type="AlphaFoldDB" id="A0A383BJC6"/>
<dbReference type="SUPFAM" id="SSF54506">
    <property type="entry name" value="Diaminopimelate epimerase-like"/>
    <property type="match status" value="1"/>
</dbReference>
<proteinExistence type="predicted"/>
<reference evidence="1" key="1">
    <citation type="submission" date="2018-05" db="EMBL/GenBank/DDBJ databases">
        <authorList>
            <person name="Lanie J.A."/>
            <person name="Ng W.-L."/>
            <person name="Kazmierczak K.M."/>
            <person name="Andrzejewski T.M."/>
            <person name="Davidsen T.M."/>
            <person name="Wayne K.J."/>
            <person name="Tettelin H."/>
            <person name="Glass J.I."/>
            <person name="Rusch D."/>
            <person name="Podicherti R."/>
            <person name="Tsui H.-C.T."/>
            <person name="Winkler M.E."/>
        </authorList>
    </citation>
    <scope>NUCLEOTIDE SEQUENCE</scope>
</reference>
<evidence type="ECO:0000313" key="1">
    <source>
        <dbReference type="EMBL" id="SVE19930.1"/>
    </source>
</evidence>
<accession>A0A383BJC6</accession>
<dbReference type="GO" id="GO:0016853">
    <property type="term" value="F:isomerase activity"/>
    <property type="evidence" value="ECO:0007669"/>
    <property type="project" value="TreeGrafter"/>
</dbReference>
<dbReference type="InterPro" id="IPR003719">
    <property type="entry name" value="Phenazine_PhzF-like"/>
</dbReference>
<evidence type="ECO:0008006" key="2">
    <source>
        <dbReference type="Google" id="ProtNLM"/>
    </source>
</evidence>
<dbReference type="PANTHER" id="PTHR13774">
    <property type="entry name" value="PHENAZINE BIOSYNTHESIS PROTEIN"/>
    <property type="match status" value="1"/>
</dbReference>
<name>A0A383BJC6_9ZZZZ</name>
<gene>
    <name evidence="1" type="ORF">METZ01_LOCUS472784</name>
</gene>
<dbReference type="PANTHER" id="PTHR13774:SF32">
    <property type="entry name" value="ANTISENSE-ENHANCING SEQUENCE 1"/>
    <property type="match status" value="1"/>
</dbReference>
<sequence>MDIPFYQVDVFSNKLFGGNPLAVFFKGENFKEDQLQQVAREMNLSETTFVSPPSHPDANFDVRIFTPGKEIPFAGHPTLGTAFVLKYAGLISSTTNNLILNFKAGLISVHIQEDGIILMRTPAGKILQTFSNTKEVADTLGVKPNNIEPNLPIQTVTTGFPALLVPINSLGAMKEILLNLALLKPLLKEVKADMIYPF</sequence>
<protein>
    <recommendedName>
        <fullName evidence="2">PhzF family phenazine biosynthesis protein</fullName>
    </recommendedName>
</protein>